<dbReference type="SUPFAM" id="SSF100950">
    <property type="entry name" value="NagB/RpiA/CoA transferase-like"/>
    <property type="match status" value="1"/>
</dbReference>
<evidence type="ECO:0000313" key="6">
    <source>
        <dbReference type="EMBL" id="TWH81040.1"/>
    </source>
</evidence>
<dbReference type="InterPro" id="IPR024185">
    <property type="entry name" value="FTHF_cligase-like_sf"/>
</dbReference>
<dbReference type="Pfam" id="PF01812">
    <property type="entry name" value="5-FTHF_cyc-lig"/>
    <property type="match status" value="1"/>
</dbReference>
<evidence type="ECO:0000256" key="3">
    <source>
        <dbReference type="ARBA" id="ARBA00022840"/>
    </source>
</evidence>
<dbReference type="Proteomes" id="UP000318667">
    <property type="component" value="Unassembled WGS sequence"/>
</dbReference>
<keyword evidence="5" id="KW-0460">Magnesium</keyword>
<dbReference type="InterPro" id="IPR037171">
    <property type="entry name" value="NagB/RpiA_transferase-like"/>
</dbReference>
<dbReference type="GO" id="GO:0005524">
    <property type="term" value="F:ATP binding"/>
    <property type="evidence" value="ECO:0007669"/>
    <property type="project" value="UniProtKB-KW"/>
</dbReference>
<evidence type="ECO:0000313" key="7">
    <source>
        <dbReference type="Proteomes" id="UP000318667"/>
    </source>
</evidence>
<keyword evidence="6" id="KW-0436">Ligase</keyword>
<dbReference type="PIRSF" id="PIRSF006806">
    <property type="entry name" value="FTHF_cligase"/>
    <property type="match status" value="1"/>
</dbReference>
<keyword evidence="3 4" id="KW-0067">ATP-binding</keyword>
<feature type="binding site" evidence="4">
    <location>
        <position position="56"/>
    </location>
    <ligand>
        <name>substrate</name>
    </ligand>
</feature>
<dbReference type="GO" id="GO:0030272">
    <property type="term" value="F:5-formyltetrahydrofolate cyclo-ligase activity"/>
    <property type="evidence" value="ECO:0007669"/>
    <property type="project" value="UniProtKB-EC"/>
</dbReference>
<dbReference type="GO" id="GO:0035999">
    <property type="term" value="P:tetrahydrofolate interconversion"/>
    <property type="evidence" value="ECO:0007669"/>
    <property type="project" value="TreeGrafter"/>
</dbReference>
<accession>A0A562JD44</accession>
<dbReference type="Gene3D" id="3.40.50.10420">
    <property type="entry name" value="NagB/RpiA/CoA transferase-like"/>
    <property type="match status" value="1"/>
</dbReference>
<keyword evidence="7" id="KW-1185">Reference proteome</keyword>
<dbReference type="RefSeq" id="WP_144544984.1">
    <property type="nucleotide sequence ID" value="NZ_CBCSDC010000020.1"/>
</dbReference>
<dbReference type="InterPro" id="IPR002698">
    <property type="entry name" value="FTHF_cligase"/>
</dbReference>
<dbReference type="AlphaFoldDB" id="A0A562JD44"/>
<dbReference type="GO" id="GO:0046872">
    <property type="term" value="F:metal ion binding"/>
    <property type="evidence" value="ECO:0007669"/>
    <property type="project" value="UniProtKB-KW"/>
</dbReference>
<proteinExistence type="inferred from homology"/>
<reference evidence="6 7" key="1">
    <citation type="journal article" date="2015" name="Stand. Genomic Sci.">
        <title>Genomic Encyclopedia of Bacterial and Archaeal Type Strains, Phase III: the genomes of soil and plant-associated and newly described type strains.</title>
        <authorList>
            <person name="Whitman W.B."/>
            <person name="Woyke T."/>
            <person name="Klenk H.P."/>
            <person name="Zhou Y."/>
            <person name="Lilburn T.G."/>
            <person name="Beck B.J."/>
            <person name="De Vos P."/>
            <person name="Vandamme P."/>
            <person name="Eisen J.A."/>
            <person name="Garrity G."/>
            <person name="Hugenholtz P."/>
            <person name="Kyrpides N.C."/>
        </authorList>
    </citation>
    <scope>NUCLEOTIDE SEQUENCE [LARGE SCALE GENOMIC DNA]</scope>
    <source>
        <strain evidence="6 7">CGMCC 1.10115</strain>
    </source>
</reference>
<evidence type="ECO:0000256" key="4">
    <source>
        <dbReference type="PIRSR" id="PIRSR006806-1"/>
    </source>
</evidence>
<dbReference type="GO" id="GO:0009396">
    <property type="term" value="P:folic acid-containing compound biosynthetic process"/>
    <property type="evidence" value="ECO:0007669"/>
    <property type="project" value="TreeGrafter"/>
</dbReference>
<comment type="similarity">
    <text evidence="1 5">Belongs to the 5-formyltetrahydrofolate cyclo-ligase family.</text>
</comment>
<dbReference type="PANTHER" id="PTHR23407">
    <property type="entry name" value="ATPASE INHIBITOR/5-FORMYLTETRAHYDROFOLATE CYCLO-LIGASE"/>
    <property type="match status" value="1"/>
</dbReference>
<dbReference type="EMBL" id="VLKI01000018">
    <property type="protein sequence ID" value="TWH81040.1"/>
    <property type="molecule type" value="Genomic_DNA"/>
</dbReference>
<feature type="binding site" evidence="4">
    <location>
        <begin position="135"/>
        <end position="143"/>
    </location>
    <ligand>
        <name>ATP</name>
        <dbReference type="ChEBI" id="CHEBI:30616"/>
    </ligand>
</feature>
<evidence type="ECO:0000256" key="2">
    <source>
        <dbReference type="ARBA" id="ARBA00022741"/>
    </source>
</evidence>
<protein>
    <recommendedName>
        <fullName evidence="5">5-formyltetrahydrofolate cyclo-ligase</fullName>
        <ecNumber evidence="5">6.3.3.2</ecNumber>
    </recommendedName>
</protein>
<comment type="cofactor">
    <cofactor evidence="5">
        <name>Mg(2+)</name>
        <dbReference type="ChEBI" id="CHEBI:18420"/>
    </cofactor>
</comment>
<gene>
    <name evidence="6" type="ORF">IQ19_04459</name>
</gene>
<evidence type="ECO:0000256" key="5">
    <source>
        <dbReference type="RuleBase" id="RU361279"/>
    </source>
</evidence>
<comment type="catalytic activity">
    <reaction evidence="5">
        <text>(6S)-5-formyl-5,6,7,8-tetrahydrofolate + ATP = (6R)-5,10-methenyltetrahydrofolate + ADP + phosphate</text>
        <dbReference type="Rhea" id="RHEA:10488"/>
        <dbReference type="ChEBI" id="CHEBI:30616"/>
        <dbReference type="ChEBI" id="CHEBI:43474"/>
        <dbReference type="ChEBI" id="CHEBI:57455"/>
        <dbReference type="ChEBI" id="CHEBI:57457"/>
        <dbReference type="ChEBI" id="CHEBI:456216"/>
        <dbReference type="EC" id="6.3.3.2"/>
    </reaction>
</comment>
<keyword evidence="2 4" id="KW-0547">Nucleotide-binding</keyword>
<organism evidence="6 7">
    <name type="scientific">Cytobacillus oceanisediminis</name>
    <dbReference type="NCBI Taxonomy" id="665099"/>
    <lineage>
        <taxon>Bacteria</taxon>
        <taxon>Bacillati</taxon>
        <taxon>Bacillota</taxon>
        <taxon>Bacilli</taxon>
        <taxon>Bacillales</taxon>
        <taxon>Bacillaceae</taxon>
        <taxon>Cytobacillus</taxon>
    </lineage>
</organism>
<dbReference type="GeneID" id="65405551"/>
<dbReference type="EC" id="6.3.3.2" evidence="5"/>
<feature type="binding site" evidence="4">
    <location>
        <position position="51"/>
    </location>
    <ligand>
        <name>substrate</name>
    </ligand>
</feature>
<name>A0A562JD44_9BACI</name>
<keyword evidence="5" id="KW-0479">Metal-binding</keyword>
<dbReference type="NCBIfam" id="TIGR02727">
    <property type="entry name" value="MTHFS_bact"/>
    <property type="match status" value="1"/>
</dbReference>
<dbReference type="OrthoDB" id="9801938at2"/>
<feature type="binding site" evidence="4">
    <location>
        <begin position="5"/>
        <end position="9"/>
    </location>
    <ligand>
        <name>ATP</name>
        <dbReference type="ChEBI" id="CHEBI:30616"/>
    </ligand>
</feature>
<sequence>METKKKFLRKEMLGRLKELNKPEHEQRSYEIARKLYQSPLWLQAKTIGITVSNPPEADTWQIIRKAWEEGKRVAVPKCNPKTKEMVFRDLDRFSDLESVYYGLWEPIEAKTEEVSGEKIDTLIVPGVAYMKNGYRLGFGGGYYDRFLESYKGNTISLAFAFQVIKSLPVEEHDRPVEMIITDEQIWKTNDA</sequence>
<comment type="caution">
    <text evidence="6">The sequence shown here is derived from an EMBL/GenBank/DDBJ whole genome shotgun (WGS) entry which is preliminary data.</text>
</comment>
<dbReference type="PANTHER" id="PTHR23407:SF1">
    <property type="entry name" value="5-FORMYLTETRAHYDROFOLATE CYCLO-LIGASE"/>
    <property type="match status" value="1"/>
</dbReference>
<evidence type="ECO:0000256" key="1">
    <source>
        <dbReference type="ARBA" id="ARBA00010638"/>
    </source>
</evidence>